<sequence length="114" mass="12890">MSAFEVSDGCRVEFIGLTSCPNIKDAENNISLSDFHQAGLASLLSAEFSTKDNNTSFRDQTEKLLEETKPEPSTLMLNAWTVELILIQFRVMHQTFENASESQNEREKIQKCSK</sequence>
<reference evidence="1 2" key="1">
    <citation type="journal article" date="2021" name="bioRxiv">
        <title>Chromosome-scale and haplotype-resolved genome assembly of a tetraploid potato cultivar.</title>
        <authorList>
            <person name="Sun H."/>
            <person name="Jiao W.-B."/>
            <person name="Krause K."/>
            <person name="Campoy J.A."/>
            <person name="Goel M."/>
            <person name="Folz-Donahue K."/>
            <person name="Kukat C."/>
            <person name="Huettel B."/>
            <person name="Schneeberger K."/>
        </authorList>
    </citation>
    <scope>NUCLEOTIDE SEQUENCE [LARGE SCALE GENOMIC DNA]</scope>
    <source>
        <strain evidence="1">SolTubOtavaFocal</strain>
        <tissue evidence="1">Leaves</tissue>
    </source>
</reference>
<dbReference type="Proteomes" id="UP000826656">
    <property type="component" value="Unassembled WGS sequence"/>
</dbReference>
<name>A0ABQ7VQM2_SOLTU</name>
<organism evidence="1 2">
    <name type="scientific">Solanum tuberosum</name>
    <name type="common">Potato</name>
    <dbReference type="NCBI Taxonomy" id="4113"/>
    <lineage>
        <taxon>Eukaryota</taxon>
        <taxon>Viridiplantae</taxon>
        <taxon>Streptophyta</taxon>
        <taxon>Embryophyta</taxon>
        <taxon>Tracheophyta</taxon>
        <taxon>Spermatophyta</taxon>
        <taxon>Magnoliopsida</taxon>
        <taxon>eudicotyledons</taxon>
        <taxon>Gunneridae</taxon>
        <taxon>Pentapetalae</taxon>
        <taxon>asterids</taxon>
        <taxon>lamiids</taxon>
        <taxon>Solanales</taxon>
        <taxon>Solanaceae</taxon>
        <taxon>Solanoideae</taxon>
        <taxon>Solaneae</taxon>
        <taxon>Solanum</taxon>
    </lineage>
</organism>
<protein>
    <submittedName>
        <fullName evidence="1">Uncharacterized protein</fullName>
    </submittedName>
</protein>
<keyword evidence="2" id="KW-1185">Reference proteome</keyword>
<accession>A0ABQ7VQM2</accession>
<evidence type="ECO:0000313" key="2">
    <source>
        <dbReference type="Proteomes" id="UP000826656"/>
    </source>
</evidence>
<comment type="caution">
    <text evidence="1">The sequence shown here is derived from an EMBL/GenBank/DDBJ whole genome shotgun (WGS) entry which is preliminary data.</text>
</comment>
<proteinExistence type="predicted"/>
<dbReference type="EMBL" id="JAIVGD010000011">
    <property type="protein sequence ID" value="KAH0770797.1"/>
    <property type="molecule type" value="Genomic_DNA"/>
</dbReference>
<evidence type="ECO:0000313" key="1">
    <source>
        <dbReference type="EMBL" id="KAH0770797.1"/>
    </source>
</evidence>
<gene>
    <name evidence="1" type="ORF">KY290_014778</name>
</gene>